<proteinExistence type="predicted"/>
<reference evidence="1" key="1">
    <citation type="submission" date="2018-02" db="EMBL/GenBank/DDBJ databases">
        <title>Rhizophora mucronata_Transcriptome.</title>
        <authorList>
            <person name="Meera S.P."/>
            <person name="Sreeshan A."/>
            <person name="Augustine A."/>
        </authorList>
    </citation>
    <scope>NUCLEOTIDE SEQUENCE</scope>
    <source>
        <tissue evidence="1">Leaf</tissue>
    </source>
</reference>
<accession>A0A2P2JLT5</accession>
<dbReference type="EMBL" id="GGEC01013940">
    <property type="protein sequence ID" value="MBW94423.1"/>
    <property type="molecule type" value="Transcribed_RNA"/>
</dbReference>
<sequence length="36" mass="3998">MAIGILVFVEYSLCIQVFTMPSFTSALICFIDIHSS</sequence>
<organism evidence="1">
    <name type="scientific">Rhizophora mucronata</name>
    <name type="common">Asiatic mangrove</name>
    <dbReference type="NCBI Taxonomy" id="61149"/>
    <lineage>
        <taxon>Eukaryota</taxon>
        <taxon>Viridiplantae</taxon>
        <taxon>Streptophyta</taxon>
        <taxon>Embryophyta</taxon>
        <taxon>Tracheophyta</taxon>
        <taxon>Spermatophyta</taxon>
        <taxon>Magnoliopsida</taxon>
        <taxon>eudicotyledons</taxon>
        <taxon>Gunneridae</taxon>
        <taxon>Pentapetalae</taxon>
        <taxon>rosids</taxon>
        <taxon>fabids</taxon>
        <taxon>Malpighiales</taxon>
        <taxon>Rhizophoraceae</taxon>
        <taxon>Rhizophora</taxon>
    </lineage>
</organism>
<protein>
    <submittedName>
        <fullName evidence="1">Uncharacterized protein</fullName>
    </submittedName>
</protein>
<name>A0A2P2JLT5_RHIMU</name>
<evidence type="ECO:0000313" key="1">
    <source>
        <dbReference type="EMBL" id="MBW94423.1"/>
    </source>
</evidence>
<dbReference type="AlphaFoldDB" id="A0A2P2JLT5"/>